<keyword evidence="3" id="KW-1185">Reference proteome</keyword>
<feature type="compositionally biased region" description="Polar residues" evidence="1">
    <location>
        <begin position="138"/>
        <end position="157"/>
    </location>
</feature>
<gene>
    <name evidence="2" type="ORF">SCAR479_11570</name>
</gene>
<feature type="compositionally biased region" description="Basic and acidic residues" evidence="1">
    <location>
        <begin position="588"/>
        <end position="599"/>
    </location>
</feature>
<feature type="compositionally biased region" description="Basic and acidic residues" evidence="1">
    <location>
        <begin position="93"/>
        <end position="115"/>
    </location>
</feature>
<evidence type="ECO:0000313" key="3">
    <source>
        <dbReference type="Proteomes" id="UP001465668"/>
    </source>
</evidence>
<comment type="caution">
    <text evidence="2">The sequence shown here is derived from an EMBL/GenBank/DDBJ whole genome shotgun (WGS) entry which is preliminary data.</text>
</comment>
<protein>
    <submittedName>
        <fullName evidence="2">Uncharacterized protein</fullName>
    </submittedName>
</protein>
<dbReference type="EMBL" id="JARVKM010000070">
    <property type="protein sequence ID" value="KAK9771782.1"/>
    <property type="molecule type" value="Genomic_DNA"/>
</dbReference>
<feature type="compositionally biased region" description="Pro residues" evidence="1">
    <location>
        <begin position="215"/>
        <end position="229"/>
    </location>
</feature>
<feature type="compositionally biased region" description="Polar residues" evidence="1">
    <location>
        <begin position="28"/>
        <end position="54"/>
    </location>
</feature>
<dbReference type="Proteomes" id="UP001465668">
    <property type="component" value="Unassembled WGS sequence"/>
</dbReference>
<proteinExistence type="predicted"/>
<feature type="compositionally biased region" description="Basic and acidic residues" evidence="1">
    <location>
        <begin position="634"/>
        <end position="644"/>
    </location>
</feature>
<evidence type="ECO:0000256" key="1">
    <source>
        <dbReference type="SAM" id="MobiDB-lite"/>
    </source>
</evidence>
<feature type="region of interest" description="Disordered" evidence="1">
    <location>
        <begin position="404"/>
        <end position="441"/>
    </location>
</feature>
<evidence type="ECO:0000313" key="2">
    <source>
        <dbReference type="EMBL" id="KAK9771782.1"/>
    </source>
</evidence>
<organism evidence="2 3">
    <name type="scientific">Seiridium cardinale</name>
    <dbReference type="NCBI Taxonomy" id="138064"/>
    <lineage>
        <taxon>Eukaryota</taxon>
        <taxon>Fungi</taxon>
        <taxon>Dikarya</taxon>
        <taxon>Ascomycota</taxon>
        <taxon>Pezizomycotina</taxon>
        <taxon>Sordariomycetes</taxon>
        <taxon>Xylariomycetidae</taxon>
        <taxon>Amphisphaeriales</taxon>
        <taxon>Sporocadaceae</taxon>
        <taxon>Seiridium</taxon>
    </lineage>
</organism>
<reference evidence="2 3" key="1">
    <citation type="submission" date="2024-02" db="EMBL/GenBank/DDBJ databases">
        <title>First draft genome assembly of two strains of Seiridium cardinale.</title>
        <authorList>
            <person name="Emiliani G."/>
            <person name="Scali E."/>
        </authorList>
    </citation>
    <scope>NUCLEOTIDE SEQUENCE [LARGE SCALE GENOMIC DNA]</scope>
    <source>
        <strain evidence="2 3">BM-138-000479</strain>
    </source>
</reference>
<feature type="compositionally biased region" description="Polar residues" evidence="1">
    <location>
        <begin position="416"/>
        <end position="428"/>
    </location>
</feature>
<feature type="region of interest" description="Disordered" evidence="1">
    <location>
        <begin position="26"/>
        <end position="157"/>
    </location>
</feature>
<sequence length="675" mass="74958">MTGWPDIECLRPVCARRRLFSRRRNGLEANSESGPSLHNSVPTRGTRWLPSTGQTEEERDEEGKLANGNSEEAEEDGADLESAAKDTGTGGSMERRDATERRPRPPLRRGGEALESKTLPALGERTSPRDLDAGPTKSELSLQHAPSSASNAESAIRTETQRLTLSCDTGVARYIPGHHLKPRIVNVKGGKAVSSANTLSDSVARHAENSNPDPSEIPLPASPESPPTPIDEGLAPLKKRVTFRDELPGQFLADVVSLEQKNLVEVLTDWADARRSLCKLRTSCHGDFWMHENWETLFQPFVLTANRVNMLITAFRDSEYCPTECRFLESEGPELKELNKAEEMALARTIECVTEVLGIVLDACSGSCSGFDRATRLITFRSNSRLHQKNLKQRMEQLRESLESKGINVQDDRPSKNASGALNTPSHSVSEDIGPLTPLATRPRRRPAWVNNIGVSFELDGTSSRRPLLAMIQYHRIKLRFRRVPISVPAPVTVVEIAADSIQDWTIHTKRCKPGRAMAGKVELEEEDRTKVVEAIKAHEQFQEKLSSQDGIGAALLRHKIATRILRYEARLQGRTHMCNKIHMLIEHEPDSDRQHPNSKDAVAGASRDELDVSDIPRPISADVVLPPSRSRSLRQESSHEQEPHTPYGPVFDRPNGYLRVGEVGAGPPELYGFR</sequence>
<feature type="region of interest" description="Disordered" evidence="1">
    <location>
        <begin position="205"/>
        <end position="233"/>
    </location>
</feature>
<feature type="region of interest" description="Disordered" evidence="1">
    <location>
        <begin position="588"/>
        <end position="675"/>
    </location>
</feature>
<accession>A0ABR2XDG8</accession>
<name>A0ABR2XDG8_9PEZI</name>